<reference evidence="1 2" key="1">
    <citation type="journal article" date="2012" name="PLoS ONE">
        <title>Genome sequence and transcriptome analysis of the radioresistant bacterium Deinococcus gobiensis: insights into the extreme environmental adaptations.</title>
        <authorList>
            <person name="Yuan M."/>
            <person name="Chen M."/>
            <person name="Zhang W."/>
            <person name="Lu W."/>
            <person name="Wang J."/>
            <person name="Yang M."/>
            <person name="Zhao P."/>
            <person name="Tang R."/>
            <person name="Li X."/>
            <person name="Hao Y."/>
            <person name="Zhou Z."/>
            <person name="Zhan Y."/>
            <person name="Yu H."/>
            <person name="Teng C."/>
            <person name="Yan Y."/>
            <person name="Ping S."/>
            <person name="Wang Y."/>
            <person name="Lin M."/>
        </authorList>
    </citation>
    <scope>NUCLEOTIDE SEQUENCE [LARGE SCALE GENOMIC DNA]</scope>
    <source>
        <strain evidence="1 2">I-0</strain>
    </source>
</reference>
<dbReference type="EMBL" id="CP002191">
    <property type="protein sequence ID" value="AFD25236.1"/>
    <property type="molecule type" value="Genomic_DNA"/>
</dbReference>
<dbReference type="HOGENOM" id="CLU_162530_0_0_0"/>
<evidence type="ECO:0000313" key="2">
    <source>
        <dbReference type="Proteomes" id="UP000007575"/>
    </source>
</evidence>
<dbReference type="KEGG" id="dgo:DGo_CA1309"/>
<sequence length="96" mass="10592">MPGETYSRKEAVDEYVLSAHAEALQSAEVDGDLWGTLEDIDETAGSEEEAWDKIRAFYLDRGCVLVRVTGPDIHPDEPEEWIFAAGLARRLGLLGA</sequence>
<gene>
    <name evidence="1" type="ordered locus">DGo_CA1309</name>
</gene>
<organism evidence="1 2">
    <name type="scientific">Deinococcus gobiensis (strain DSM 21396 / JCM 16679 / CGMCC 1.7299 / I-0)</name>
    <dbReference type="NCBI Taxonomy" id="745776"/>
    <lineage>
        <taxon>Bacteria</taxon>
        <taxon>Thermotogati</taxon>
        <taxon>Deinococcota</taxon>
        <taxon>Deinococci</taxon>
        <taxon>Deinococcales</taxon>
        <taxon>Deinococcaceae</taxon>
        <taxon>Deinococcus</taxon>
    </lineage>
</organism>
<dbReference type="STRING" id="745776.DGo_CA1309"/>
<proteinExistence type="predicted"/>
<protein>
    <submittedName>
        <fullName evidence="1">Uncharacterized protein</fullName>
    </submittedName>
</protein>
<keyword evidence="2" id="KW-1185">Reference proteome</keyword>
<accession>H8GSV2</accession>
<dbReference type="PATRIC" id="fig|745776.4.peg.1348"/>
<name>H8GSV2_DEIGI</name>
<dbReference type="AlphaFoldDB" id="H8GSV2"/>
<dbReference type="Proteomes" id="UP000007575">
    <property type="component" value="Chromosome"/>
</dbReference>
<evidence type="ECO:0000313" key="1">
    <source>
        <dbReference type="EMBL" id="AFD25236.1"/>
    </source>
</evidence>